<sequence length="273" mass="30132">MEAVSDLWLLIKYIFLGLFQGVTEPIPISSSGHLVLLKNIFGIAPDGLLFEVFVNFGSLIAVLLVYRKDIIRLVKNGWSYAIHKNEESKSEYNFIVFLILGTIPAAVLGILLEDWIGTTFNQPYMIGITLIITGIALWIIRNLRGNKGEGNLTWKDALIVGFAQAVALVPGISRSGATIVAAMLLGMKQDTALRFSFLLYIPVSLGTMVLSIGDIVGLEDRSLMIPWLLAIMASIIATYFSLKWFMNIMAQGNLKYFAFYCFIVGAIAIIILS</sequence>
<keyword evidence="6 17" id="KW-0812">Transmembrane</keyword>
<proteinExistence type="inferred from homology"/>
<evidence type="ECO:0000256" key="9">
    <source>
        <dbReference type="ARBA" id="ARBA00022984"/>
    </source>
</evidence>
<keyword evidence="12 17" id="KW-0046">Antibiotic resistance</keyword>
<evidence type="ECO:0000256" key="6">
    <source>
        <dbReference type="ARBA" id="ARBA00022692"/>
    </source>
</evidence>
<dbReference type="Pfam" id="PF02673">
    <property type="entry name" value="BacA"/>
    <property type="match status" value="1"/>
</dbReference>
<evidence type="ECO:0000256" key="1">
    <source>
        <dbReference type="ARBA" id="ARBA00004651"/>
    </source>
</evidence>
<evidence type="ECO:0000313" key="18">
    <source>
        <dbReference type="EMBL" id="MFD1017844.1"/>
    </source>
</evidence>
<keyword evidence="11 17" id="KW-0472">Membrane</keyword>
<feature type="transmembrane region" description="Helical" evidence="17">
    <location>
        <begin position="48"/>
        <end position="66"/>
    </location>
</feature>
<feature type="transmembrane region" description="Helical" evidence="17">
    <location>
        <begin position="254"/>
        <end position="272"/>
    </location>
</feature>
<comment type="miscellaneous">
    <text evidence="17">Bacitracin is thought to be involved in the inhibition of peptidoglycan synthesis by sequestering undecaprenyl diphosphate, thereby reducing the pool of lipid carrier available.</text>
</comment>
<evidence type="ECO:0000256" key="8">
    <source>
        <dbReference type="ARBA" id="ARBA00022960"/>
    </source>
</evidence>
<evidence type="ECO:0000256" key="11">
    <source>
        <dbReference type="ARBA" id="ARBA00023136"/>
    </source>
</evidence>
<feature type="transmembrane region" description="Helical" evidence="17">
    <location>
        <begin position="92"/>
        <end position="112"/>
    </location>
</feature>
<evidence type="ECO:0000256" key="16">
    <source>
        <dbReference type="ARBA" id="ARBA00047594"/>
    </source>
</evidence>
<comment type="catalytic activity">
    <reaction evidence="16 17">
        <text>di-trans,octa-cis-undecaprenyl diphosphate + H2O = di-trans,octa-cis-undecaprenyl phosphate + phosphate + H(+)</text>
        <dbReference type="Rhea" id="RHEA:28094"/>
        <dbReference type="ChEBI" id="CHEBI:15377"/>
        <dbReference type="ChEBI" id="CHEBI:15378"/>
        <dbReference type="ChEBI" id="CHEBI:43474"/>
        <dbReference type="ChEBI" id="CHEBI:58405"/>
        <dbReference type="ChEBI" id="CHEBI:60392"/>
        <dbReference type="EC" id="3.6.1.27"/>
    </reaction>
</comment>
<keyword evidence="5 17" id="KW-1003">Cell membrane</keyword>
<feature type="transmembrane region" description="Helical" evidence="17">
    <location>
        <begin position="7"/>
        <end position="28"/>
    </location>
</feature>
<evidence type="ECO:0000256" key="13">
    <source>
        <dbReference type="ARBA" id="ARBA00023316"/>
    </source>
</evidence>
<feature type="transmembrane region" description="Helical" evidence="17">
    <location>
        <begin position="224"/>
        <end position="242"/>
    </location>
</feature>
<dbReference type="RefSeq" id="WP_386055894.1">
    <property type="nucleotide sequence ID" value="NZ_JBHTKL010000001.1"/>
</dbReference>
<keyword evidence="19" id="KW-1185">Reference proteome</keyword>
<evidence type="ECO:0000256" key="17">
    <source>
        <dbReference type="HAMAP-Rule" id="MF_01006"/>
    </source>
</evidence>
<comment type="similarity">
    <text evidence="2 17">Belongs to the UppP family.</text>
</comment>
<evidence type="ECO:0000256" key="15">
    <source>
        <dbReference type="ARBA" id="ARBA00032932"/>
    </source>
</evidence>
<reference evidence="19" key="1">
    <citation type="journal article" date="2019" name="Int. J. Syst. Evol. Microbiol.">
        <title>The Global Catalogue of Microorganisms (GCM) 10K type strain sequencing project: providing services to taxonomists for standard genome sequencing and annotation.</title>
        <authorList>
            <consortium name="The Broad Institute Genomics Platform"/>
            <consortium name="The Broad Institute Genome Sequencing Center for Infectious Disease"/>
            <person name="Wu L."/>
            <person name="Ma J."/>
        </authorList>
    </citation>
    <scope>NUCLEOTIDE SEQUENCE [LARGE SCALE GENOMIC DNA]</scope>
    <source>
        <strain evidence="19">CCUG 56607</strain>
    </source>
</reference>
<evidence type="ECO:0000256" key="14">
    <source>
        <dbReference type="ARBA" id="ARBA00032707"/>
    </source>
</evidence>
<comment type="subcellular location">
    <subcellularLocation>
        <location evidence="1 17">Cell membrane</location>
        <topology evidence="1 17">Multi-pass membrane protein</topology>
    </subcellularLocation>
</comment>
<dbReference type="HAMAP" id="MF_01006">
    <property type="entry name" value="Undec_diphosphatase"/>
    <property type="match status" value="1"/>
</dbReference>
<feature type="transmembrane region" description="Helical" evidence="17">
    <location>
        <begin position="124"/>
        <end position="140"/>
    </location>
</feature>
<keyword evidence="10 17" id="KW-1133">Transmembrane helix</keyword>
<protein>
    <recommendedName>
        <fullName evidence="4 17">Undecaprenyl-diphosphatase</fullName>
        <ecNumber evidence="3 17">3.6.1.27</ecNumber>
    </recommendedName>
    <alternativeName>
        <fullName evidence="15 17">Bacitracin resistance protein</fullName>
    </alternativeName>
    <alternativeName>
        <fullName evidence="14 17">Undecaprenyl pyrophosphate phosphatase</fullName>
    </alternativeName>
</protein>
<dbReference type="EC" id="3.6.1.27" evidence="3 17"/>
<evidence type="ECO:0000256" key="3">
    <source>
        <dbReference type="ARBA" id="ARBA00012374"/>
    </source>
</evidence>
<keyword evidence="8 17" id="KW-0133">Cell shape</keyword>
<dbReference type="PANTHER" id="PTHR30622">
    <property type="entry name" value="UNDECAPRENYL-DIPHOSPHATASE"/>
    <property type="match status" value="1"/>
</dbReference>
<evidence type="ECO:0000256" key="10">
    <source>
        <dbReference type="ARBA" id="ARBA00022989"/>
    </source>
</evidence>
<keyword evidence="13 17" id="KW-0961">Cell wall biogenesis/degradation</keyword>
<dbReference type="EMBL" id="JBHTKL010000001">
    <property type="protein sequence ID" value="MFD1017844.1"/>
    <property type="molecule type" value="Genomic_DNA"/>
</dbReference>
<accession>A0ABW3KZU4</accession>
<evidence type="ECO:0000256" key="4">
    <source>
        <dbReference type="ARBA" id="ARBA00021581"/>
    </source>
</evidence>
<dbReference type="InterPro" id="IPR003824">
    <property type="entry name" value="UppP"/>
</dbReference>
<dbReference type="PANTHER" id="PTHR30622:SF2">
    <property type="entry name" value="UNDECAPRENYL-DIPHOSPHATASE"/>
    <property type="match status" value="1"/>
</dbReference>
<evidence type="ECO:0000256" key="7">
    <source>
        <dbReference type="ARBA" id="ARBA00022801"/>
    </source>
</evidence>
<evidence type="ECO:0000313" key="19">
    <source>
        <dbReference type="Proteomes" id="UP001596990"/>
    </source>
</evidence>
<comment type="caution">
    <text evidence="18">The sequence shown here is derived from an EMBL/GenBank/DDBJ whole genome shotgun (WGS) entry which is preliminary data.</text>
</comment>
<evidence type="ECO:0000256" key="5">
    <source>
        <dbReference type="ARBA" id="ARBA00022475"/>
    </source>
</evidence>
<organism evidence="18 19">
    <name type="scientific">Thalassobacillus hwangdonensis</name>
    <dbReference type="NCBI Taxonomy" id="546108"/>
    <lineage>
        <taxon>Bacteria</taxon>
        <taxon>Bacillati</taxon>
        <taxon>Bacillota</taxon>
        <taxon>Bacilli</taxon>
        <taxon>Bacillales</taxon>
        <taxon>Bacillaceae</taxon>
        <taxon>Thalassobacillus</taxon>
    </lineage>
</organism>
<name>A0ABW3KZU4_9BACI</name>
<evidence type="ECO:0000256" key="2">
    <source>
        <dbReference type="ARBA" id="ARBA00010621"/>
    </source>
</evidence>
<keyword evidence="7 17" id="KW-0378">Hydrolase</keyword>
<keyword evidence="9 17" id="KW-0573">Peptidoglycan synthesis</keyword>
<comment type="function">
    <text evidence="17">Catalyzes the dephosphorylation of undecaprenyl diphosphate (UPP). Confers resistance to bacitracin.</text>
</comment>
<dbReference type="Proteomes" id="UP001596990">
    <property type="component" value="Unassembled WGS sequence"/>
</dbReference>
<gene>
    <name evidence="17" type="primary">uppP</name>
    <name evidence="18" type="ORF">ACFQ2J_01420</name>
</gene>
<feature type="transmembrane region" description="Helical" evidence="17">
    <location>
        <begin position="197"/>
        <end position="218"/>
    </location>
</feature>
<evidence type="ECO:0000256" key="12">
    <source>
        <dbReference type="ARBA" id="ARBA00023251"/>
    </source>
</evidence>